<reference evidence="2 4" key="2">
    <citation type="submission" date="2018-09" db="EMBL/GenBank/DDBJ databases">
        <title>Genomic Encyclopedia of Archaeal and Bacterial Type Strains, Phase II (KMG-II): from individual species to whole genera.</title>
        <authorList>
            <person name="Goeker M."/>
        </authorList>
    </citation>
    <scope>NUCLEOTIDE SEQUENCE [LARGE SCALE GENOMIC DNA]</scope>
    <source>
        <strain evidence="2 4">DSM 16337</strain>
    </source>
</reference>
<name>A0A2D0IMB6_9GAMM</name>
<organism evidence="1 3">
    <name type="scientific">Xenorhabdus ehlersii</name>
    <dbReference type="NCBI Taxonomy" id="290111"/>
    <lineage>
        <taxon>Bacteria</taxon>
        <taxon>Pseudomonadati</taxon>
        <taxon>Pseudomonadota</taxon>
        <taxon>Gammaproteobacteria</taxon>
        <taxon>Enterobacterales</taxon>
        <taxon>Morganellaceae</taxon>
        <taxon>Xenorhabdus</taxon>
    </lineage>
</organism>
<dbReference type="AlphaFoldDB" id="A0A2D0IMB6"/>
<dbReference type="EMBL" id="RAQI01000001">
    <property type="protein sequence ID" value="RKE92624.1"/>
    <property type="molecule type" value="Genomic_DNA"/>
</dbReference>
<evidence type="ECO:0000313" key="4">
    <source>
        <dbReference type="Proteomes" id="UP000283568"/>
    </source>
</evidence>
<comment type="caution">
    <text evidence="1">The sequence shown here is derived from an EMBL/GenBank/DDBJ whole genome shotgun (WGS) entry which is preliminary data.</text>
</comment>
<evidence type="ECO:0000313" key="3">
    <source>
        <dbReference type="Proteomes" id="UP000225605"/>
    </source>
</evidence>
<proteinExistence type="predicted"/>
<dbReference type="Proteomes" id="UP000225605">
    <property type="component" value="Unassembled WGS sequence"/>
</dbReference>
<sequence>MALFAAEKGDVHHITTEYRNTLRKDSAKLPVHGEISLYSTLLPEII</sequence>
<evidence type="ECO:0000313" key="1">
    <source>
        <dbReference type="EMBL" id="PHM22955.1"/>
    </source>
</evidence>
<evidence type="ECO:0000313" key="2">
    <source>
        <dbReference type="EMBL" id="RKE92624.1"/>
    </source>
</evidence>
<dbReference type="EMBL" id="NIBT01000018">
    <property type="protein sequence ID" value="PHM22955.1"/>
    <property type="molecule type" value="Genomic_DNA"/>
</dbReference>
<accession>A0A2D0IMB6</accession>
<protein>
    <submittedName>
        <fullName evidence="1">Uncharacterized protein</fullName>
    </submittedName>
</protein>
<reference evidence="1 3" key="1">
    <citation type="journal article" date="2017" name="Nat. Microbiol.">
        <title>Natural product diversity associated with the nematode symbionts Photorhabdus and Xenorhabdus.</title>
        <authorList>
            <person name="Tobias N.J."/>
            <person name="Wolff H."/>
            <person name="Djahanschiri B."/>
            <person name="Grundmann F."/>
            <person name="Kronenwerth M."/>
            <person name="Shi Y.M."/>
            <person name="Simonyi S."/>
            <person name="Grun P."/>
            <person name="Shapiro-Ilan D."/>
            <person name="Pidot S.J."/>
            <person name="Stinear T.P."/>
            <person name="Ebersberger I."/>
            <person name="Bode H.B."/>
        </authorList>
    </citation>
    <scope>NUCLEOTIDE SEQUENCE [LARGE SCALE GENOMIC DNA]</scope>
    <source>
        <strain evidence="1 3">DSM 16337</strain>
    </source>
</reference>
<gene>
    <name evidence="2" type="ORF">BDE27_0276</name>
    <name evidence="1" type="ORF">Xehl_03187</name>
</gene>
<keyword evidence="4" id="KW-1185">Reference proteome</keyword>
<dbReference type="Proteomes" id="UP000283568">
    <property type="component" value="Unassembled WGS sequence"/>
</dbReference>